<protein>
    <submittedName>
        <fullName evidence="4">Transmembrane protein</fullName>
    </submittedName>
</protein>
<dbReference type="AlphaFoldDB" id="A0A183EWG6"/>
<keyword evidence="1" id="KW-0812">Transmembrane</keyword>
<keyword evidence="3" id="KW-1185">Reference proteome</keyword>
<dbReference type="EMBL" id="UYRT01104619">
    <property type="protein sequence ID" value="VDN44036.1"/>
    <property type="molecule type" value="Genomic_DNA"/>
</dbReference>
<reference evidence="2 3" key="2">
    <citation type="submission" date="2018-11" db="EMBL/GenBank/DDBJ databases">
        <authorList>
            <consortium name="Pathogen Informatics"/>
        </authorList>
    </citation>
    <scope>NUCLEOTIDE SEQUENCE [LARGE SCALE GENOMIC DNA]</scope>
</reference>
<feature type="transmembrane region" description="Helical" evidence="1">
    <location>
        <begin position="56"/>
        <end position="73"/>
    </location>
</feature>
<organism evidence="4">
    <name type="scientific">Gongylonema pulchrum</name>
    <dbReference type="NCBI Taxonomy" id="637853"/>
    <lineage>
        <taxon>Eukaryota</taxon>
        <taxon>Metazoa</taxon>
        <taxon>Ecdysozoa</taxon>
        <taxon>Nematoda</taxon>
        <taxon>Chromadorea</taxon>
        <taxon>Rhabditida</taxon>
        <taxon>Spirurina</taxon>
        <taxon>Spiruromorpha</taxon>
        <taxon>Spiruroidea</taxon>
        <taxon>Gongylonematidae</taxon>
        <taxon>Gongylonema</taxon>
    </lineage>
</organism>
<evidence type="ECO:0000313" key="4">
    <source>
        <dbReference type="WBParaSite" id="GPUH_0002533701-mRNA-1"/>
    </source>
</evidence>
<evidence type="ECO:0000313" key="2">
    <source>
        <dbReference type="EMBL" id="VDN44036.1"/>
    </source>
</evidence>
<keyword evidence="1" id="KW-1133">Transmembrane helix</keyword>
<evidence type="ECO:0000313" key="3">
    <source>
        <dbReference type="Proteomes" id="UP000271098"/>
    </source>
</evidence>
<name>A0A183EWG6_9BILA</name>
<evidence type="ECO:0000256" key="1">
    <source>
        <dbReference type="SAM" id="Phobius"/>
    </source>
</evidence>
<dbReference type="OrthoDB" id="5917777at2759"/>
<gene>
    <name evidence="2" type="ORF">GPUH_LOCUS25308</name>
</gene>
<sequence>MEVAAEEYQQHKQKQLGVTDAKTRAQVLLELRTLKEHQANPSDETGDRSGTKIAKVFISVILLFVLFSQHLFALSEHDHEPNLLLNNTSNERILSELAQDFHFFPFLARLLQPAQFRRQKVKLYLYPLLVSGRGTRK</sequence>
<accession>A0A183EWG6</accession>
<dbReference type="Proteomes" id="UP000271098">
    <property type="component" value="Unassembled WGS sequence"/>
</dbReference>
<dbReference type="WBParaSite" id="GPUH_0002533701-mRNA-1">
    <property type="protein sequence ID" value="GPUH_0002533701-mRNA-1"/>
    <property type="gene ID" value="GPUH_0002533701"/>
</dbReference>
<keyword evidence="1" id="KW-0472">Membrane</keyword>
<proteinExistence type="predicted"/>
<reference evidence="4" key="1">
    <citation type="submission" date="2016-06" db="UniProtKB">
        <authorList>
            <consortium name="WormBaseParasite"/>
        </authorList>
    </citation>
    <scope>IDENTIFICATION</scope>
</reference>